<reference evidence="4" key="1">
    <citation type="journal article" date="2014" name="Nat. Commun.">
        <title>The emerging biofuel crop Camelina sativa retains a highly undifferentiated hexaploid genome structure.</title>
        <authorList>
            <person name="Kagale S."/>
            <person name="Koh C."/>
            <person name="Nixon J."/>
            <person name="Bollina V."/>
            <person name="Clarke W.E."/>
            <person name="Tuteja R."/>
            <person name="Spillane C."/>
            <person name="Robinson S.J."/>
            <person name="Links M.G."/>
            <person name="Clarke C."/>
            <person name="Higgins E.E."/>
            <person name="Huebert T."/>
            <person name="Sharpe A.G."/>
            <person name="Parkin I.A."/>
        </authorList>
    </citation>
    <scope>NUCLEOTIDE SEQUENCE [LARGE SCALE GENOMIC DNA]</scope>
    <source>
        <strain evidence="4">cv. DH55</strain>
    </source>
</reference>
<dbReference type="Pfam" id="PF00076">
    <property type="entry name" value="RRM_1"/>
    <property type="match status" value="1"/>
</dbReference>
<keyword evidence="4" id="KW-1185">Reference proteome</keyword>
<gene>
    <name evidence="5" type="primary">LOC104744295</name>
</gene>
<feature type="region of interest" description="Disordered" evidence="2">
    <location>
        <begin position="114"/>
        <end position="133"/>
    </location>
</feature>
<feature type="compositionally biased region" description="Basic and acidic residues" evidence="2">
    <location>
        <begin position="117"/>
        <end position="133"/>
    </location>
</feature>
<dbReference type="Gene3D" id="3.30.70.330">
    <property type="match status" value="1"/>
</dbReference>
<evidence type="ECO:0000256" key="2">
    <source>
        <dbReference type="SAM" id="MobiDB-lite"/>
    </source>
</evidence>
<evidence type="ECO:0000256" key="1">
    <source>
        <dbReference type="PROSITE-ProRule" id="PRU00176"/>
    </source>
</evidence>
<name>A0ABM1R0I1_CAMSA</name>
<proteinExistence type="predicted"/>
<evidence type="ECO:0000259" key="3">
    <source>
        <dbReference type="PROSITE" id="PS50102"/>
    </source>
</evidence>
<organism evidence="4 5">
    <name type="scientific">Camelina sativa</name>
    <name type="common">False flax</name>
    <name type="synonym">Myagrum sativum</name>
    <dbReference type="NCBI Taxonomy" id="90675"/>
    <lineage>
        <taxon>Eukaryota</taxon>
        <taxon>Viridiplantae</taxon>
        <taxon>Streptophyta</taxon>
        <taxon>Embryophyta</taxon>
        <taxon>Tracheophyta</taxon>
        <taxon>Spermatophyta</taxon>
        <taxon>Magnoliopsida</taxon>
        <taxon>eudicotyledons</taxon>
        <taxon>Gunneridae</taxon>
        <taxon>Pentapetalae</taxon>
        <taxon>rosids</taxon>
        <taxon>malvids</taxon>
        <taxon>Brassicales</taxon>
        <taxon>Brassicaceae</taxon>
        <taxon>Camelineae</taxon>
        <taxon>Camelina</taxon>
    </lineage>
</organism>
<dbReference type="Proteomes" id="UP000694864">
    <property type="component" value="Chromosome 15"/>
</dbReference>
<evidence type="ECO:0000313" key="4">
    <source>
        <dbReference type="Proteomes" id="UP000694864"/>
    </source>
</evidence>
<dbReference type="InterPro" id="IPR012677">
    <property type="entry name" value="Nucleotide-bd_a/b_plait_sf"/>
</dbReference>
<dbReference type="SUPFAM" id="SSF54928">
    <property type="entry name" value="RNA-binding domain, RBD"/>
    <property type="match status" value="1"/>
</dbReference>
<accession>A0ABM1R0I1</accession>
<dbReference type="RefSeq" id="XP_019092519.1">
    <property type="nucleotide sequence ID" value="XM_019236974.1"/>
</dbReference>
<sequence>MGESTMKGFEFIDSSDASDIPRHRCFSRISVEGYDTSLYAYDVKLALRKHFSSCGDVTYVNVPKNFEKGTLHRYAFLHIDGEGALEKALQLSGSDVKGAGWRVFVKESPMPCGGINRDPHTAESIKHARSERT</sequence>
<reference evidence="5" key="2">
    <citation type="submission" date="2025-08" db="UniProtKB">
        <authorList>
            <consortium name="RefSeq"/>
        </authorList>
    </citation>
    <scope>IDENTIFICATION</scope>
    <source>
        <tissue evidence="5">Leaf</tissue>
    </source>
</reference>
<dbReference type="GeneID" id="104744295"/>
<dbReference type="InterPro" id="IPR035979">
    <property type="entry name" value="RBD_domain_sf"/>
</dbReference>
<evidence type="ECO:0000313" key="5">
    <source>
        <dbReference type="RefSeq" id="XP_019092519.1"/>
    </source>
</evidence>
<dbReference type="PROSITE" id="PS50102">
    <property type="entry name" value="RRM"/>
    <property type="match status" value="1"/>
</dbReference>
<dbReference type="InterPro" id="IPR000504">
    <property type="entry name" value="RRM_dom"/>
</dbReference>
<protein>
    <submittedName>
        <fullName evidence="5">Nucleolin 2-like</fullName>
    </submittedName>
</protein>
<feature type="domain" description="RRM" evidence="3">
    <location>
        <begin position="27"/>
        <end position="110"/>
    </location>
</feature>
<keyword evidence="1" id="KW-0694">RNA-binding</keyword>